<dbReference type="KEGG" id="pasa:BAOM_2882"/>
<evidence type="ECO:0000313" key="2">
    <source>
        <dbReference type="Proteomes" id="UP000283095"/>
    </source>
</evidence>
<gene>
    <name evidence="1" type="ORF">BAOM_2882</name>
</gene>
<dbReference type="AlphaFoldDB" id="A0A3Q9RNB8"/>
<dbReference type="EMBL" id="CP026095">
    <property type="protein sequence ID" value="AZV43491.1"/>
    <property type="molecule type" value="Genomic_DNA"/>
</dbReference>
<proteinExistence type="predicted"/>
<name>A0A3Q9RNB8_9BACI</name>
<evidence type="ECO:0000313" key="1">
    <source>
        <dbReference type="EMBL" id="AZV43491.1"/>
    </source>
</evidence>
<reference evidence="1 2" key="1">
    <citation type="submission" date="2018-01" db="EMBL/GenBank/DDBJ databases">
        <title>Bacillus asahii Genome sequencing and assembly.</title>
        <authorList>
            <person name="Jiang H."/>
            <person name="Feng Y."/>
            <person name="Zhao F."/>
            <person name="Lin X."/>
        </authorList>
    </citation>
    <scope>NUCLEOTIDE SEQUENCE [LARGE SCALE GENOMIC DNA]</scope>
    <source>
        <strain evidence="1 2">OM18</strain>
    </source>
</reference>
<dbReference type="Proteomes" id="UP000283095">
    <property type="component" value="Chromosome"/>
</dbReference>
<accession>A0A3Q9RNB8</accession>
<protein>
    <submittedName>
        <fullName evidence="1">Uncharacterized protein</fullName>
    </submittedName>
</protein>
<organism evidence="1 2">
    <name type="scientific">Peribacillus asahii</name>
    <dbReference type="NCBI Taxonomy" id="228899"/>
    <lineage>
        <taxon>Bacteria</taxon>
        <taxon>Bacillati</taxon>
        <taxon>Bacillota</taxon>
        <taxon>Bacilli</taxon>
        <taxon>Bacillales</taxon>
        <taxon>Bacillaceae</taxon>
        <taxon>Peribacillus</taxon>
    </lineage>
</organism>
<sequence>MRIIFSSLKINSYGFAKVVLKEGSRGEAVRTLQKGLNELS</sequence>